<protein>
    <submittedName>
        <fullName evidence="1">Uncharacterized protein</fullName>
    </submittedName>
</protein>
<gene>
    <name evidence="1" type="ORF">EVAR_85829_1</name>
</gene>
<sequence length="144" mass="16408">MFNLINLCMVNRYHLHCNLNQQRSPIPRSAITSRRHAAVDVSAAGCWYKSLLEVARKPAEINNVVGQISCYQPITIITIMRLHTDRKIRGLLSGLPHEKRVRPPPSVDERVVPQPDLAKDVTSPKFFCCNDIARDVIIIKKNRE</sequence>
<reference evidence="1 2" key="1">
    <citation type="journal article" date="2019" name="Commun. Biol.">
        <title>The bagworm genome reveals a unique fibroin gene that provides high tensile strength.</title>
        <authorList>
            <person name="Kono N."/>
            <person name="Nakamura H."/>
            <person name="Ohtoshi R."/>
            <person name="Tomita M."/>
            <person name="Numata K."/>
            <person name="Arakawa K."/>
        </authorList>
    </citation>
    <scope>NUCLEOTIDE SEQUENCE [LARGE SCALE GENOMIC DNA]</scope>
</reference>
<proteinExistence type="predicted"/>
<name>A0A4C1UQY3_EUMVA</name>
<dbReference type="Proteomes" id="UP000299102">
    <property type="component" value="Unassembled WGS sequence"/>
</dbReference>
<dbReference type="AlphaFoldDB" id="A0A4C1UQY3"/>
<evidence type="ECO:0000313" key="2">
    <source>
        <dbReference type="Proteomes" id="UP000299102"/>
    </source>
</evidence>
<dbReference type="EMBL" id="BGZK01000209">
    <property type="protein sequence ID" value="GBP28630.1"/>
    <property type="molecule type" value="Genomic_DNA"/>
</dbReference>
<keyword evidence="2" id="KW-1185">Reference proteome</keyword>
<evidence type="ECO:0000313" key="1">
    <source>
        <dbReference type="EMBL" id="GBP28630.1"/>
    </source>
</evidence>
<comment type="caution">
    <text evidence="1">The sequence shown here is derived from an EMBL/GenBank/DDBJ whole genome shotgun (WGS) entry which is preliminary data.</text>
</comment>
<organism evidence="1 2">
    <name type="scientific">Eumeta variegata</name>
    <name type="common">Bagworm moth</name>
    <name type="synonym">Eumeta japonica</name>
    <dbReference type="NCBI Taxonomy" id="151549"/>
    <lineage>
        <taxon>Eukaryota</taxon>
        <taxon>Metazoa</taxon>
        <taxon>Ecdysozoa</taxon>
        <taxon>Arthropoda</taxon>
        <taxon>Hexapoda</taxon>
        <taxon>Insecta</taxon>
        <taxon>Pterygota</taxon>
        <taxon>Neoptera</taxon>
        <taxon>Endopterygota</taxon>
        <taxon>Lepidoptera</taxon>
        <taxon>Glossata</taxon>
        <taxon>Ditrysia</taxon>
        <taxon>Tineoidea</taxon>
        <taxon>Psychidae</taxon>
        <taxon>Oiketicinae</taxon>
        <taxon>Eumeta</taxon>
    </lineage>
</organism>
<accession>A0A4C1UQY3</accession>